<proteinExistence type="predicted"/>
<protein>
    <recommendedName>
        <fullName evidence="2">Putative plant transposon protein domain-containing protein</fullName>
    </recommendedName>
</protein>
<keyword evidence="4" id="KW-1185">Reference proteome</keyword>
<feature type="domain" description="Putative plant transposon protein" evidence="2">
    <location>
        <begin position="16"/>
        <end position="129"/>
    </location>
</feature>
<dbReference type="InterPro" id="IPR046796">
    <property type="entry name" value="Transposase_32_dom"/>
</dbReference>
<evidence type="ECO:0000256" key="1">
    <source>
        <dbReference type="SAM" id="MobiDB-lite"/>
    </source>
</evidence>
<organism evidence="3 4">
    <name type="scientific">Stylosanthes scabra</name>
    <dbReference type="NCBI Taxonomy" id="79078"/>
    <lineage>
        <taxon>Eukaryota</taxon>
        <taxon>Viridiplantae</taxon>
        <taxon>Streptophyta</taxon>
        <taxon>Embryophyta</taxon>
        <taxon>Tracheophyta</taxon>
        <taxon>Spermatophyta</taxon>
        <taxon>Magnoliopsida</taxon>
        <taxon>eudicotyledons</taxon>
        <taxon>Gunneridae</taxon>
        <taxon>Pentapetalae</taxon>
        <taxon>rosids</taxon>
        <taxon>fabids</taxon>
        <taxon>Fabales</taxon>
        <taxon>Fabaceae</taxon>
        <taxon>Papilionoideae</taxon>
        <taxon>50 kb inversion clade</taxon>
        <taxon>dalbergioids sensu lato</taxon>
        <taxon>Dalbergieae</taxon>
        <taxon>Pterocarpus clade</taxon>
        <taxon>Stylosanthes</taxon>
    </lineage>
</organism>
<feature type="region of interest" description="Disordered" evidence="1">
    <location>
        <begin position="153"/>
        <end position="183"/>
    </location>
</feature>
<evidence type="ECO:0000313" key="3">
    <source>
        <dbReference type="EMBL" id="MED6137669.1"/>
    </source>
</evidence>
<evidence type="ECO:0000313" key="4">
    <source>
        <dbReference type="Proteomes" id="UP001341840"/>
    </source>
</evidence>
<accession>A0ABU6SNF8</accession>
<dbReference type="Proteomes" id="UP001341840">
    <property type="component" value="Unassembled WGS sequence"/>
</dbReference>
<reference evidence="3 4" key="1">
    <citation type="journal article" date="2023" name="Plants (Basel)">
        <title>Bridging the Gap: Combining Genomics and Transcriptomics Approaches to Understand Stylosanthes scabra, an Orphan Legume from the Brazilian Caatinga.</title>
        <authorList>
            <person name="Ferreira-Neto J.R.C."/>
            <person name="da Silva M.D."/>
            <person name="Binneck E."/>
            <person name="de Melo N.F."/>
            <person name="da Silva R.H."/>
            <person name="de Melo A.L.T.M."/>
            <person name="Pandolfi V."/>
            <person name="Bustamante F.O."/>
            <person name="Brasileiro-Vidal A.C."/>
            <person name="Benko-Iseppon A.M."/>
        </authorList>
    </citation>
    <scope>NUCLEOTIDE SEQUENCE [LARGE SCALE GENOMIC DNA]</scope>
    <source>
        <tissue evidence="3">Leaves</tissue>
    </source>
</reference>
<sequence length="183" mass="20582">MGGWKEKSEHKALGEKYDSDDLDLDEAMRVIGRDGVTWPSIPGRINKKVLNKEAWIWMKLAECNILPTRHEITLGVDHILLIYALMKGMTISLSGVMNIPINDDPTKSKKQLLPFPMFITEWAKEAGVPTYQGDEIFNVPKAQQFFPYGLWKDGREADEDPIPPPMPTPAPPPATRASAADRR</sequence>
<gene>
    <name evidence="3" type="ORF">PIB30_067084</name>
</gene>
<dbReference type="Pfam" id="PF20167">
    <property type="entry name" value="Transposase_32"/>
    <property type="match status" value="1"/>
</dbReference>
<comment type="caution">
    <text evidence="3">The sequence shown here is derived from an EMBL/GenBank/DDBJ whole genome shotgun (WGS) entry which is preliminary data.</text>
</comment>
<evidence type="ECO:0000259" key="2">
    <source>
        <dbReference type="Pfam" id="PF20167"/>
    </source>
</evidence>
<name>A0ABU6SNF8_9FABA</name>
<dbReference type="EMBL" id="JASCZI010061109">
    <property type="protein sequence ID" value="MED6137669.1"/>
    <property type="molecule type" value="Genomic_DNA"/>
</dbReference>
<feature type="compositionally biased region" description="Pro residues" evidence="1">
    <location>
        <begin position="162"/>
        <end position="174"/>
    </location>
</feature>